<feature type="transmembrane region" description="Helical" evidence="9">
    <location>
        <begin position="405"/>
        <end position="426"/>
    </location>
</feature>
<feature type="transmembrane region" description="Helical" evidence="9">
    <location>
        <begin position="363"/>
        <end position="385"/>
    </location>
</feature>
<sequence>MHHKVPPSISFICLFLTICFLWPVLCLSPPAYASGTEKKGGGTRLNQETVSIPETEHILVSLQKRNHKALRTLIDELQPYDLGQIFFQLNGIHRRRFLAALQPQEIANLLEELELNEQKEVIAALGPQKTASVLNMMSSDDVTDLLSELEDAEAQSLLKDMESSEADRVRSLLLYPEDTAGGLMTHEYVSIYSHFSVEEAIRYLRQEAPTAETIYYVYVTDAEHHLVGVVSLRDLLIAQPATKIGDMMYERVISVPVDMDQEEVARMLERYDFLAIPVVDAKNRLLGIITVDDIIDVLIEEAQEDISNLSAVGPTDKDILVNPFQSARRRIPWLILLLCIGMATANLLGLFEKTIQLLPVLTVFMPMIAGMTGNTATQSLALIIRGLSSHQLHRENYKKVLRQEGFVGMIIGAICSTLIIAAITIWKQDMGLGLVVGASLFFTLVIGTLVGTLIPIILDAFNIDPTVASGPLITTLNDVISLMLYFGLATFFIHKLM</sequence>
<dbReference type="InterPro" id="IPR046342">
    <property type="entry name" value="CBS_dom_sf"/>
</dbReference>
<feature type="domain" description="CBS" evidence="10">
    <location>
        <begin position="184"/>
        <end position="247"/>
    </location>
</feature>
<feature type="transmembrane region" description="Helical" evidence="9">
    <location>
        <begin position="331"/>
        <end position="351"/>
    </location>
</feature>
<keyword evidence="8" id="KW-0129">CBS domain</keyword>
<dbReference type="InterPro" id="IPR038076">
    <property type="entry name" value="MgtE_N_sf"/>
</dbReference>
<keyword evidence="4 9" id="KW-0812">Transmembrane</keyword>
<evidence type="ECO:0000256" key="3">
    <source>
        <dbReference type="ARBA" id="ARBA00022448"/>
    </source>
</evidence>
<dbReference type="GO" id="GO:0015095">
    <property type="term" value="F:magnesium ion transmembrane transporter activity"/>
    <property type="evidence" value="ECO:0007669"/>
    <property type="project" value="UniProtKB-UniRule"/>
</dbReference>
<evidence type="ECO:0000313" key="12">
    <source>
        <dbReference type="Proteomes" id="UP000535491"/>
    </source>
</evidence>
<accession>A0A7W1WN25</accession>
<dbReference type="Pfam" id="PF00571">
    <property type="entry name" value="CBS"/>
    <property type="match status" value="2"/>
</dbReference>
<comment type="subunit">
    <text evidence="9">Homodimer.</text>
</comment>
<evidence type="ECO:0000256" key="9">
    <source>
        <dbReference type="RuleBase" id="RU362011"/>
    </source>
</evidence>
<dbReference type="SMART" id="SM00924">
    <property type="entry name" value="MgtE_N"/>
    <property type="match status" value="1"/>
</dbReference>
<dbReference type="InterPro" id="IPR036739">
    <property type="entry name" value="SLC41_membr_dom_sf"/>
</dbReference>
<keyword evidence="12" id="KW-1185">Reference proteome</keyword>
<dbReference type="AlphaFoldDB" id="A0A7W1WN25"/>
<dbReference type="SMART" id="SM00116">
    <property type="entry name" value="CBS"/>
    <property type="match status" value="2"/>
</dbReference>
<gene>
    <name evidence="11" type="primary">mgtE</name>
    <name evidence="11" type="ORF">H1191_01095</name>
</gene>
<comment type="function">
    <text evidence="9">Acts as a magnesium transporter.</text>
</comment>
<evidence type="ECO:0000256" key="7">
    <source>
        <dbReference type="ARBA" id="ARBA00023136"/>
    </source>
</evidence>
<keyword evidence="5 9" id="KW-0460">Magnesium</keyword>
<feature type="domain" description="CBS" evidence="10">
    <location>
        <begin position="248"/>
        <end position="304"/>
    </location>
</feature>
<dbReference type="Gene3D" id="1.10.357.20">
    <property type="entry name" value="SLC41 divalent cation transporters, integral membrane domain"/>
    <property type="match status" value="1"/>
</dbReference>
<dbReference type="GO" id="GO:0046872">
    <property type="term" value="F:metal ion binding"/>
    <property type="evidence" value="ECO:0007669"/>
    <property type="project" value="UniProtKB-KW"/>
</dbReference>
<dbReference type="GO" id="GO:0005886">
    <property type="term" value="C:plasma membrane"/>
    <property type="evidence" value="ECO:0007669"/>
    <property type="project" value="UniProtKB-SubCell"/>
</dbReference>
<evidence type="ECO:0000256" key="8">
    <source>
        <dbReference type="PROSITE-ProRule" id="PRU00703"/>
    </source>
</evidence>
<evidence type="ECO:0000256" key="4">
    <source>
        <dbReference type="ARBA" id="ARBA00022692"/>
    </source>
</evidence>
<keyword evidence="9" id="KW-1003">Cell membrane</keyword>
<name>A0A7W1WN25_9BACL</name>
<dbReference type="PANTHER" id="PTHR43773">
    <property type="entry name" value="MAGNESIUM TRANSPORTER MGTE"/>
    <property type="match status" value="1"/>
</dbReference>
<keyword evidence="7 9" id="KW-0472">Membrane</keyword>
<evidence type="ECO:0000256" key="6">
    <source>
        <dbReference type="ARBA" id="ARBA00022989"/>
    </source>
</evidence>
<evidence type="ECO:0000256" key="1">
    <source>
        <dbReference type="ARBA" id="ARBA00004141"/>
    </source>
</evidence>
<dbReference type="InterPro" id="IPR006669">
    <property type="entry name" value="MgtE_transporter"/>
</dbReference>
<evidence type="ECO:0000256" key="2">
    <source>
        <dbReference type="ARBA" id="ARBA00009749"/>
    </source>
</evidence>
<feature type="transmembrane region" description="Helical" evidence="9">
    <location>
        <begin position="433"/>
        <end position="458"/>
    </location>
</feature>
<dbReference type="InterPro" id="IPR006668">
    <property type="entry name" value="Mg_transptr_MgtE_intracell_dom"/>
</dbReference>
<dbReference type="PROSITE" id="PS51371">
    <property type="entry name" value="CBS"/>
    <property type="match status" value="2"/>
</dbReference>
<comment type="caution">
    <text evidence="11">The sequence shown here is derived from an EMBL/GenBank/DDBJ whole genome shotgun (WGS) entry which is preliminary data.</text>
</comment>
<dbReference type="CDD" id="cd04606">
    <property type="entry name" value="CBS_pair_Mg_transporter"/>
    <property type="match status" value="1"/>
</dbReference>
<proteinExistence type="inferred from homology"/>
<dbReference type="SUPFAM" id="SSF161093">
    <property type="entry name" value="MgtE membrane domain-like"/>
    <property type="match status" value="1"/>
</dbReference>
<dbReference type="Gene3D" id="3.10.580.10">
    <property type="entry name" value="CBS-domain"/>
    <property type="match status" value="1"/>
</dbReference>
<dbReference type="InterPro" id="IPR006667">
    <property type="entry name" value="SLC41_membr_dom"/>
</dbReference>
<dbReference type="SUPFAM" id="SSF54631">
    <property type="entry name" value="CBS-domain pair"/>
    <property type="match status" value="1"/>
</dbReference>
<evidence type="ECO:0000256" key="5">
    <source>
        <dbReference type="ARBA" id="ARBA00022842"/>
    </source>
</evidence>
<organism evidence="11 12">
    <name type="scientific">Paenactinomyces guangxiensis</name>
    <dbReference type="NCBI Taxonomy" id="1490290"/>
    <lineage>
        <taxon>Bacteria</taxon>
        <taxon>Bacillati</taxon>
        <taxon>Bacillota</taxon>
        <taxon>Bacilli</taxon>
        <taxon>Bacillales</taxon>
        <taxon>Thermoactinomycetaceae</taxon>
        <taxon>Paenactinomyces</taxon>
    </lineage>
</organism>
<feature type="transmembrane region" description="Helical" evidence="9">
    <location>
        <begin position="470"/>
        <end position="493"/>
    </location>
</feature>
<keyword evidence="6 9" id="KW-1133">Transmembrane helix</keyword>
<dbReference type="Gene3D" id="1.25.60.10">
    <property type="entry name" value="MgtE N-terminal domain-like"/>
    <property type="match status" value="1"/>
</dbReference>
<dbReference type="SUPFAM" id="SSF158791">
    <property type="entry name" value="MgtE N-terminal domain-like"/>
    <property type="match status" value="1"/>
</dbReference>
<reference evidence="11 12" key="1">
    <citation type="submission" date="2020-07" db="EMBL/GenBank/DDBJ databases">
        <authorList>
            <person name="Feng H."/>
        </authorList>
    </citation>
    <scope>NUCLEOTIDE SEQUENCE [LARGE SCALE GENOMIC DNA]</scope>
    <source>
        <strain evidence="12">s-10</strain>
    </source>
</reference>
<comment type="subcellular location">
    <subcellularLocation>
        <location evidence="9">Cell membrane</location>
        <topology evidence="9">Multi-pass membrane protein</topology>
    </subcellularLocation>
    <subcellularLocation>
        <location evidence="1">Membrane</location>
        <topology evidence="1">Multi-pass membrane protein</topology>
    </subcellularLocation>
</comment>
<keyword evidence="9" id="KW-0479">Metal-binding</keyword>
<dbReference type="EMBL" id="JACEIQ010000001">
    <property type="protein sequence ID" value="MBA4492909.1"/>
    <property type="molecule type" value="Genomic_DNA"/>
</dbReference>
<protein>
    <recommendedName>
        <fullName evidence="9">Magnesium transporter MgtE</fullName>
    </recommendedName>
</protein>
<dbReference type="NCBIfam" id="TIGR00400">
    <property type="entry name" value="mgtE"/>
    <property type="match status" value="1"/>
</dbReference>
<dbReference type="PANTHER" id="PTHR43773:SF1">
    <property type="entry name" value="MAGNESIUM TRANSPORTER MGTE"/>
    <property type="match status" value="1"/>
</dbReference>
<keyword evidence="3 9" id="KW-0813">Transport</keyword>
<dbReference type="Pfam" id="PF03448">
    <property type="entry name" value="MgtE_N"/>
    <property type="match status" value="1"/>
</dbReference>
<dbReference type="Pfam" id="PF01769">
    <property type="entry name" value="MgtE"/>
    <property type="match status" value="1"/>
</dbReference>
<comment type="similarity">
    <text evidence="2 9">Belongs to the SLC41A transporter family.</text>
</comment>
<dbReference type="Proteomes" id="UP000535491">
    <property type="component" value="Unassembled WGS sequence"/>
</dbReference>
<evidence type="ECO:0000259" key="10">
    <source>
        <dbReference type="PROSITE" id="PS51371"/>
    </source>
</evidence>
<evidence type="ECO:0000313" key="11">
    <source>
        <dbReference type="EMBL" id="MBA4492909.1"/>
    </source>
</evidence>
<dbReference type="InterPro" id="IPR000644">
    <property type="entry name" value="CBS_dom"/>
</dbReference>